<dbReference type="RefSeq" id="WP_013713303.1">
    <property type="nucleotide sequence ID" value="NZ_CP060288.1"/>
</dbReference>
<dbReference type="AlphaFoldDB" id="A0A379IML7"/>
<evidence type="ECO:0000256" key="1">
    <source>
        <dbReference type="ARBA" id="ARBA00023015"/>
    </source>
</evidence>
<dbReference type="InterPro" id="IPR018490">
    <property type="entry name" value="cNMP-bd_dom_sf"/>
</dbReference>
<accession>A0A379IML7</accession>
<dbReference type="PRINTS" id="PR00034">
    <property type="entry name" value="HTHCRP"/>
</dbReference>
<dbReference type="PROSITE" id="PS51063">
    <property type="entry name" value="HTH_CRP_2"/>
    <property type="match status" value="1"/>
</dbReference>
<evidence type="ECO:0000313" key="4">
    <source>
        <dbReference type="EMBL" id="SUD37525.1"/>
    </source>
</evidence>
<dbReference type="Gene3D" id="1.10.10.10">
    <property type="entry name" value="Winged helix-like DNA-binding domain superfamily/Winged helix DNA-binding domain"/>
    <property type="match status" value="1"/>
</dbReference>
<evidence type="ECO:0000313" key="5">
    <source>
        <dbReference type="Proteomes" id="UP000254260"/>
    </source>
</evidence>
<dbReference type="InterPro" id="IPR036390">
    <property type="entry name" value="WH_DNA-bd_sf"/>
</dbReference>
<dbReference type="InterPro" id="IPR014710">
    <property type="entry name" value="RmlC-like_jellyroll"/>
</dbReference>
<dbReference type="InterPro" id="IPR000595">
    <property type="entry name" value="cNMP-bd_dom"/>
</dbReference>
<dbReference type="OrthoDB" id="9777588at2"/>
<dbReference type="Pfam" id="PF00027">
    <property type="entry name" value="cNMP_binding"/>
    <property type="match status" value="1"/>
</dbReference>
<keyword evidence="1" id="KW-0805">Transcription regulation</keyword>
<name>A0A379IML7_ECTME</name>
<keyword evidence="3" id="KW-0804">Transcription</keyword>
<dbReference type="PANTHER" id="PTHR24567:SF28">
    <property type="entry name" value="LISTERIOLYSIN REGULATORY PROTEIN"/>
    <property type="match status" value="1"/>
</dbReference>
<dbReference type="InterPro" id="IPR036388">
    <property type="entry name" value="WH-like_DNA-bd_sf"/>
</dbReference>
<dbReference type="SUPFAM" id="SSF46785">
    <property type="entry name" value="Winged helix' DNA-binding domain"/>
    <property type="match status" value="1"/>
</dbReference>
<protein>
    <submittedName>
        <fullName evidence="4">Crp/Fnr family transcriptional regulator</fullName>
    </submittedName>
</protein>
<dbReference type="InterPro" id="IPR012318">
    <property type="entry name" value="HTH_CRP"/>
</dbReference>
<dbReference type="GO" id="GO:0003700">
    <property type="term" value="F:DNA-binding transcription factor activity"/>
    <property type="evidence" value="ECO:0007669"/>
    <property type="project" value="TreeGrafter"/>
</dbReference>
<evidence type="ECO:0000256" key="3">
    <source>
        <dbReference type="ARBA" id="ARBA00023163"/>
    </source>
</evidence>
<dbReference type="CDD" id="cd00092">
    <property type="entry name" value="HTH_CRP"/>
    <property type="match status" value="1"/>
</dbReference>
<dbReference type="GO" id="GO:0005829">
    <property type="term" value="C:cytosol"/>
    <property type="evidence" value="ECO:0007669"/>
    <property type="project" value="TreeGrafter"/>
</dbReference>
<proteinExistence type="predicted"/>
<gene>
    <name evidence="4" type="primary">ntcA</name>
    <name evidence="4" type="ORF">NCTC10899_00281</name>
</gene>
<dbReference type="SMART" id="SM00100">
    <property type="entry name" value="cNMP"/>
    <property type="match status" value="1"/>
</dbReference>
<reference evidence="4 5" key="1">
    <citation type="submission" date="2018-06" db="EMBL/GenBank/DDBJ databases">
        <authorList>
            <consortium name="Pathogen Informatics"/>
            <person name="Doyle S."/>
        </authorList>
    </citation>
    <scope>NUCLEOTIDE SEQUENCE [LARGE SCALE GENOMIC DNA]</scope>
    <source>
        <strain evidence="4 5">NCTC10899</strain>
    </source>
</reference>
<dbReference type="Pfam" id="PF13545">
    <property type="entry name" value="HTH_Crp_2"/>
    <property type="match status" value="1"/>
</dbReference>
<dbReference type="SMART" id="SM00419">
    <property type="entry name" value="HTH_CRP"/>
    <property type="match status" value="1"/>
</dbReference>
<keyword evidence="2" id="KW-0238">DNA-binding</keyword>
<dbReference type="PANTHER" id="PTHR24567">
    <property type="entry name" value="CRP FAMILY TRANSCRIPTIONAL REGULATORY PROTEIN"/>
    <property type="match status" value="1"/>
</dbReference>
<organism evidence="4 5">
    <name type="scientific">Ectopseudomonas mendocina</name>
    <name type="common">Pseudomonas mendocina</name>
    <dbReference type="NCBI Taxonomy" id="300"/>
    <lineage>
        <taxon>Bacteria</taxon>
        <taxon>Pseudomonadati</taxon>
        <taxon>Pseudomonadota</taxon>
        <taxon>Gammaproteobacteria</taxon>
        <taxon>Pseudomonadales</taxon>
        <taxon>Pseudomonadaceae</taxon>
        <taxon>Ectopseudomonas</taxon>
    </lineage>
</organism>
<sequence>MPPELELIARLPLFSPLSDNELEDAVAHAQQCDVLKGDFVFQQGEPARHFFFLLGGHLQISQLTPAGERVVVRYVCAGELFGIARAMALSHFPASAVAVENSSVLRWPSAQWESLSRVCPHLNDHVVRALGQRLQDAHQRIRELSTERVEQRLAHALLRLAQHSGRSTGNGVSIDFPLSRQNLAEMTGTTLHTVSRLLSAWKERGLLELGRQHVALLDLDGLARYAEPPETEHAQ</sequence>
<dbReference type="PROSITE" id="PS50042">
    <property type="entry name" value="CNMP_BINDING_3"/>
    <property type="match status" value="1"/>
</dbReference>
<dbReference type="SUPFAM" id="SSF51206">
    <property type="entry name" value="cAMP-binding domain-like"/>
    <property type="match status" value="1"/>
</dbReference>
<dbReference type="GO" id="GO:0003677">
    <property type="term" value="F:DNA binding"/>
    <property type="evidence" value="ECO:0007669"/>
    <property type="project" value="UniProtKB-KW"/>
</dbReference>
<dbReference type="EMBL" id="UGUU01000001">
    <property type="protein sequence ID" value="SUD37525.1"/>
    <property type="molecule type" value="Genomic_DNA"/>
</dbReference>
<dbReference type="Proteomes" id="UP000254260">
    <property type="component" value="Unassembled WGS sequence"/>
</dbReference>
<dbReference type="Gene3D" id="2.60.120.10">
    <property type="entry name" value="Jelly Rolls"/>
    <property type="match status" value="1"/>
</dbReference>
<dbReference type="InterPro" id="IPR050397">
    <property type="entry name" value="Env_Response_Regulators"/>
</dbReference>
<dbReference type="CDD" id="cd00038">
    <property type="entry name" value="CAP_ED"/>
    <property type="match status" value="1"/>
</dbReference>
<evidence type="ECO:0000256" key="2">
    <source>
        <dbReference type="ARBA" id="ARBA00023125"/>
    </source>
</evidence>